<feature type="domain" description="Beta-lactamase-related" evidence="1">
    <location>
        <begin position="22"/>
        <end position="384"/>
    </location>
</feature>
<evidence type="ECO:0000313" key="2">
    <source>
        <dbReference type="EMBL" id="GHI11649.1"/>
    </source>
</evidence>
<name>A0ABQ3NFT6_STRVG</name>
<dbReference type="PANTHER" id="PTHR43319">
    <property type="entry name" value="BETA-LACTAMASE-RELATED"/>
    <property type="match status" value="1"/>
</dbReference>
<dbReference type="RefSeq" id="WP_063787863.1">
    <property type="nucleotide sequence ID" value="NZ_BNDV01000002.1"/>
</dbReference>
<dbReference type="GeneID" id="86957365"/>
<reference evidence="3" key="1">
    <citation type="submission" date="2020-09" db="EMBL/GenBank/DDBJ databases">
        <title>Whole genome shotgun sequence of Streptomyces cinnamonensis NBRC 15873.</title>
        <authorList>
            <person name="Komaki H."/>
            <person name="Tamura T."/>
        </authorList>
    </citation>
    <scope>NUCLEOTIDE SEQUENCE [LARGE SCALE GENOMIC DNA]</scope>
    <source>
        <strain evidence="3">NBRC 15873</strain>
    </source>
</reference>
<dbReference type="Proteomes" id="UP000660554">
    <property type="component" value="Unassembled WGS sequence"/>
</dbReference>
<dbReference type="InterPro" id="IPR052907">
    <property type="entry name" value="Beta-lactamase/esterase"/>
</dbReference>
<accession>A0ABQ3NFT6</accession>
<evidence type="ECO:0000313" key="3">
    <source>
        <dbReference type="Proteomes" id="UP000660554"/>
    </source>
</evidence>
<protein>
    <submittedName>
        <fullName evidence="2">Esterase</fullName>
    </submittedName>
</protein>
<dbReference type="Gene3D" id="3.40.710.10">
    <property type="entry name" value="DD-peptidase/beta-lactamase superfamily"/>
    <property type="match status" value="1"/>
</dbReference>
<evidence type="ECO:0000259" key="1">
    <source>
        <dbReference type="Pfam" id="PF00144"/>
    </source>
</evidence>
<dbReference type="SUPFAM" id="SSF56601">
    <property type="entry name" value="beta-lactamase/transpeptidase-like"/>
    <property type="match status" value="1"/>
</dbReference>
<proteinExistence type="predicted"/>
<keyword evidence="3" id="KW-1185">Reference proteome</keyword>
<dbReference type="EMBL" id="BNDV01000002">
    <property type="protein sequence ID" value="GHI11649.1"/>
    <property type="molecule type" value="Genomic_DNA"/>
</dbReference>
<dbReference type="InterPro" id="IPR012338">
    <property type="entry name" value="Beta-lactam/transpept-like"/>
</dbReference>
<gene>
    <name evidence="2" type="ORF">Scinn_11120</name>
</gene>
<dbReference type="Pfam" id="PF00144">
    <property type="entry name" value="Beta-lactamase"/>
    <property type="match status" value="1"/>
</dbReference>
<organism evidence="2 3">
    <name type="scientific">Streptomyces virginiae</name>
    <name type="common">Streptomyces cinnamonensis</name>
    <dbReference type="NCBI Taxonomy" id="1961"/>
    <lineage>
        <taxon>Bacteria</taxon>
        <taxon>Bacillati</taxon>
        <taxon>Actinomycetota</taxon>
        <taxon>Actinomycetes</taxon>
        <taxon>Kitasatosporales</taxon>
        <taxon>Streptomycetaceae</taxon>
        <taxon>Streptomyces</taxon>
    </lineage>
</organism>
<comment type="caution">
    <text evidence="2">The sequence shown here is derived from an EMBL/GenBank/DDBJ whole genome shotgun (WGS) entry which is preliminary data.</text>
</comment>
<dbReference type="InterPro" id="IPR001466">
    <property type="entry name" value="Beta-lactam-related"/>
</dbReference>
<sequence>MHEYPQAGLAADAFGEVAAVFEENFTAGEELGAAVGVYHRGRPVVDLWGGWADPARTDPWRSDTLAVLASPTKALVTAAYLHLVDRQRLDLDEPVAAHWPEFAANGKAAITPRMILTQRSGIVCLDHAPLTPSALRAHTPVAEALAAARPEWEPDTAHGYHATTYGHLLSELVRRRTGLTAGRYFARHLAGPLGLDAYIGLPAGSDAHLATMLESKAEALMDGADPGTELDMLRALGEPGSLTHRAMIGSMRLHDALDPSVEDPSYGGLAGAGSLSRLFAALVGEVDGIRLIGPDRTAEVARPYSRGTCEVVLLPSTWGLGFMLPDSPVFPASAGLGPRAFGFDGANGTFVFADPDHELAFAYVQNAGSRTIGRMNDRAHRLVAAVYRSLGRSGRGA</sequence>
<dbReference type="PANTHER" id="PTHR43319:SF3">
    <property type="entry name" value="BETA-LACTAMASE-RELATED DOMAIN-CONTAINING PROTEIN"/>
    <property type="match status" value="1"/>
</dbReference>